<gene>
    <name evidence="2" type="ORF">PX52LOC_02274</name>
</gene>
<keyword evidence="3" id="KW-1185">Reference proteome</keyword>
<dbReference type="KEGG" id="lrs:PX52LOC_02274"/>
<evidence type="ECO:0000313" key="2">
    <source>
        <dbReference type="EMBL" id="QEL15359.1"/>
    </source>
</evidence>
<name>A0A5C1A7S6_9BACT</name>
<evidence type="ECO:0000313" key="3">
    <source>
        <dbReference type="Proteomes" id="UP000324974"/>
    </source>
</evidence>
<dbReference type="PANTHER" id="PTHR30441:SF8">
    <property type="entry name" value="DUF748 DOMAIN-CONTAINING PROTEIN"/>
    <property type="match status" value="1"/>
</dbReference>
<feature type="transmembrane region" description="Helical" evidence="1">
    <location>
        <begin position="7"/>
        <end position="26"/>
    </location>
</feature>
<dbReference type="GO" id="GO:0005886">
    <property type="term" value="C:plasma membrane"/>
    <property type="evidence" value="ECO:0007669"/>
    <property type="project" value="TreeGrafter"/>
</dbReference>
<evidence type="ECO:0000256" key="1">
    <source>
        <dbReference type="SAM" id="Phobius"/>
    </source>
</evidence>
<dbReference type="InterPro" id="IPR052894">
    <property type="entry name" value="AsmA-related"/>
</dbReference>
<keyword evidence="1" id="KW-0812">Transmembrane</keyword>
<dbReference type="GO" id="GO:0090313">
    <property type="term" value="P:regulation of protein targeting to membrane"/>
    <property type="evidence" value="ECO:0007669"/>
    <property type="project" value="TreeGrafter"/>
</dbReference>
<reference evidence="3" key="1">
    <citation type="submission" date="2019-08" db="EMBL/GenBank/DDBJ databases">
        <title>Limnoglobus roseus gen. nov., sp. nov., a novel freshwater planctomycete with a giant genome from the family Gemmataceae.</title>
        <authorList>
            <person name="Kulichevskaya I.S."/>
            <person name="Naumoff D.G."/>
            <person name="Miroshnikov K."/>
            <person name="Ivanova A."/>
            <person name="Philippov D.A."/>
            <person name="Hakobyan A."/>
            <person name="Rijpstra I.C."/>
            <person name="Sinninghe Damste J.S."/>
            <person name="Liesack W."/>
            <person name="Dedysh S.N."/>
        </authorList>
    </citation>
    <scope>NUCLEOTIDE SEQUENCE [LARGE SCALE GENOMIC DNA]</scope>
    <source>
        <strain evidence="3">PX52</strain>
    </source>
</reference>
<proteinExistence type="predicted"/>
<keyword evidence="1" id="KW-1133">Transmembrane helix</keyword>
<sequence length="1169" mass="126842">MALRTWIIRGVILAVLTAVGYGVWWAQSYVSPEAVRASLLSTLGEQFPDTTVTVGSAQIRVFGGISVRDLTITQKGATEPFFRAPVGTIYHDKEEINRGRLAIRKIELDGPELTLERLPNGRWGLEGLSSPGPTAAALPMFVVNKATVHVVDRSPKKLPRVTLTDANFTLINDPAPLFLNVKGSARASVADQLAVRFSLAARLNRGTGQLSLRADLPDVPLGSPLAGVIATVQPDAVEYIKPLTGRVDVKAEWESEPGRPTKYDVHFTLRDGHFEHALLPSPLTAIQAAAMFKDGKVTVENLSAKLGPATLDLTLETRPLVGPPPVVPIPAPSSREVPARLASRPIAGDATASAVTKFEETLERIEVTLRDLSLDDAFFDRLPDEVKKYRAKFSPTGTVAVGYRFNRPTPEAWKREFDFRPTKLAVVYDKFRYPLTDVTGLIRQTVTPDGEDAKVELTGTAGGQRIDVKGSVRGSGPDPALALKITGNNVPINDQLFDALASKRHAALLRSLHPTGRGDFAVDVKQQAGVNLVENTFRLSVYDGTVNYKAFPYSLDQVRAKVNIFVTTNDGRRPVRPGEPIAPLPETDRIEIRDVTARHGGGTIWMKGDNDAVPDSKDRRVVLHVWGKDCPIDEQFRESLTAVKLGTLWDVLQPRGKLSFAVDVDLLDRAKPNPAPQRGDGPLVSLTAVSPVEQLTALTRPAATTNFDPSTDLKLAFNFEGPSVTPSFFAYRLDELSGHLKYEGDRVKLEHFVARHGPSKLGLNAADVRFYDDGRVYANLGKMDVAPLIVDDALITALPRGLRDGVKDMNLRGPAELTFKHFVVLTPPESTAVASLALPDALPPVERDPEVYWNGEIRLDGAAFDAGVPCEKAVGKVACTGRYHPTHLGKVNGNLWLDSVLIASNPATAVKATFDADAQEPDATKPGGRLPSAFKFTDLQGTLFNGTVGGTGRVVLSDPVRYRLSLTATDIRLEDVAKFHNVGSGAKLEGAAQGSILLETAADATTGRTILTGYGKADVDRGHIYNLPPLAALLKALKLEAPNKTAFEEAHATFTLRGDRVRVDHVDLLGSAISLGGSGEMDTTGQYVKFDFYTIWSQTLQRWLTTPFGDVTAVVSEKLFKIEVTRKPDGEMKYEPRVVPFVTDPFKAVADRVRARAGRSPTARATGEK</sequence>
<organism evidence="2 3">
    <name type="scientific">Limnoglobus roseus</name>
    <dbReference type="NCBI Taxonomy" id="2598579"/>
    <lineage>
        <taxon>Bacteria</taxon>
        <taxon>Pseudomonadati</taxon>
        <taxon>Planctomycetota</taxon>
        <taxon>Planctomycetia</taxon>
        <taxon>Gemmatales</taxon>
        <taxon>Gemmataceae</taxon>
        <taxon>Limnoglobus</taxon>
    </lineage>
</organism>
<dbReference type="RefSeq" id="WP_149110181.1">
    <property type="nucleotide sequence ID" value="NZ_CP042425.1"/>
</dbReference>
<protein>
    <submittedName>
        <fullName evidence="2">Uncharacterized protein</fullName>
    </submittedName>
</protein>
<dbReference type="Proteomes" id="UP000324974">
    <property type="component" value="Chromosome"/>
</dbReference>
<dbReference type="OrthoDB" id="223541at2"/>
<keyword evidence="1" id="KW-0472">Membrane</keyword>
<dbReference type="AlphaFoldDB" id="A0A5C1A7S6"/>
<accession>A0A5C1A7S6</accession>
<dbReference type="EMBL" id="CP042425">
    <property type="protein sequence ID" value="QEL15359.1"/>
    <property type="molecule type" value="Genomic_DNA"/>
</dbReference>
<dbReference type="PANTHER" id="PTHR30441">
    <property type="entry name" value="DUF748 DOMAIN-CONTAINING PROTEIN"/>
    <property type="match status" value="1"/>
</dbReference>